<proteinExistence type="predicted"/>
<sequence length="405" mass="43545">MKIKIFQKSLNLLVIFSLIFSSFNFIFINKVKALTPGEIAGQALAKGAICFATRWASEELKGLIFGEPAGTAGMAAKGSVSIGTEATAISVALEEEFVNVPVFSKANFLAVDANWAANMAKLQSSEAAAAKEAAGKSIEEGTHCIRDVVVQSILKWLADETVKWIEGEGQPGYVTNWQNFSKDAVNVGIGEVAQNTTLAPLCSPFKMPNFNLALLPVKRFPQRIGCTLDKIVGNIENFYNDFAQGGWLAYNKSWQPNNNFYGVTMMIYDEGIRIAYEKKQAALNEASAGSGFLSVTQCIGGTTDQGEFCNAVCSNTLDVQSCFNDCMEVQMSASELCSDSDGVEKIATPGNIVGQIVGKAMTSDQDFAVNIQDWTAAIIDAALKRLMKEGLTAVTGAAKKLYFNG</sequence>
<evidence type="ECO:0000256" key="1">
    <source>
        <dbReference type="SAM" id="Phobius"/>
    </source>
</evidence>
<feature type="non-terminal residue" evidence="2">
    <location>
        <position position="405"/>
    </location>
</feature>
<comment type="caution">
    <text evidence="2">The sequence shown here is derived from an EMBL/GenBank/DDBJ whole genome shotgun (WGS) entry which is preliminary data.</text>
</comment>
<accession>A0A2H0REF4</accession>
<reference evidence="2 3" key="1">
    <citation type="submission" date="2017-09" db="EMBL/GenBank/DDBJ databases">
        <title>Depth-based differentiation of microbial function through sediment-hosted aquifers and enrichment of novel symbionts in the deep terrestrial subsurface.</title>
        <authorList>
            <person name="Probst A.J."/>
            <person name="Ladd B."/>
            <person name="Jarett J.K."/>
            <person name="Geller-Mcgrath D.E."/>
            <person name="Sieber C.M."/>
            <person name="Emerson J.B."/>
            <person name="Anantharaman K."/>
            <person name="Thomas B.C."/>
            <person name="Malmstrom R."/>
            <person name="Stieglmeier M."/>
            <person name="Klingl A."/>
            <person name="Woyke T."/>
            <person name="Ryan C.M."/>
            <person name="Banfield J.F."/>
        </authorList>
    </citation>
    <scope>NUCLEOTIDE SEQUENCE [LARGE SCALE GENOMIC DNA]</scope>
    <source>
        <strain evidence="2">CG10_big_fil_rev_8_21_14_0_10_31_9</strain>
    </source>
</reference>
<protein>
    <submittedName>
        <fullName evidence="2">Uncharacterized protein</fullName>
    </submittedName>
</protein>
<dbReference type="EMBL" id="PCXV01000003">
    <property type="protein sequence ID" value="PIR44394.1"/>
    <property type="molecule type" value="Genomic_DNA"/>
</dbReference>
<dbReference type="AlphaFoldDB" id="A0A2H0REF4"/>
<evidence type="ECO:0000313" key="2">
    <source>
        <dbReference type="EMBL" id="PIR44394.1"/>
    </source>
</evidence>
<keyword evidence="1" id="KW-1133">Transmembrane helix</keyword>
<dbReference type="Proteomes" id="UP000231602">
    <property type="component" value="Unassembled WGS sequence"/>
</dbReference>
<keyword evidence="1" id="KW-0472">Membrane</keyword>
<name>A0A2H0REF4_9BACT</name>
<evidence type="ECO:0000313" key="3">
    <source>
        <dbReference type="Proteomes" id="UP000231602"/>
    </source>
</evidence>
<gene>
    <name evidence="2" type="ORF">COV23_00075</name>
</gene>
<keyword evidence="1" id="KW-0812">Transmembrane</keyword>
<organism evidence="2 3">
    <name type="scientific">Candidatus Wolfebacteria bacterium CG10_big_fil_rev_8_21_14_0_10_31_9</name>
    <dbReference type="NCBI Taxonomy" id="1975070"/>
    <lineage>
        <taxon>Bacteria</taxon>
        <taxon>Candidatus Wolfeibacteriota</taxon>
    </lineage>
</organism>
<feature type="transmembrane region" description="Helical" evidence="1">
    <location>
        <begin position="12"/>
        <end position="28"/>
    </location>
</feature>